<accession>A0A0D5YQB2</accession>
<keyword evidence="3" id="KW-1185">Reference proteome</keyword>
<dbReference type="Proteomes" id="UP000032726">
    <property type="component" value="Chromosome"/>
</dbReference>
<feature type="signal peptide" evidence="1">
    <location>
        <begin position="1"/>
        <end position="21"/>
    </location>
</feature>
<protein>
    <recommendedName>
        <fullName evidence="4">Lipoprotein</fullName>
    </recommendedName>
</protein>
<dbReference type="STRING" id="516051.VC82_366"/>
<name>A0A0D5YQB2_9FLAO</name>
<reference evidence="2 3" key="1">
    <citation type="submission" date="2015-03" db="EMBL/GenBank/DDBJ databases">
        <title>Complete genome sequence of Muricauda lutaonensis CC-HSB-11T, isolated from a coastal hot spring.</title>
        <authorList>
            <person name="Kim K.M."/>
        </authorList>
    </citation>
    <scope>NUCLEOTIDE SEQUENCE [LARGE SCALE GENOMIC DNA]</scope>
    <source>
        <strain evidence="2 3">CC-HSB-11</strain>
    </source>
</reference>
<evidence type="ECO:0000313" key="3">
    <source>
        <dbReference type="Proteomes" id="UP000032726"/>
    </source>
</evidence>
<evidence type="ECO:0000256" key="1">
    <source>
        <dbReference type="SAM" id="SignalP"/>
    </source>
</evidence>
<dbReference type="KEGG" id="mlt:VC82_366"/>
<feature type="chain" id="PRO_5002300039" description="Lipoprotein" evidence="1">
    <location>
        <begin position="22"/>
        <end position="154"/>
    </location>
</feature>
<dbReference type="EMBL" id="CP011071">
    <property type="protein sequence ID" value="AKA34048.1"/>
    <property type="molecule type" value="Genomic_DNA"/>
</dbReference>
<organism evidence="2 3">
    <name type="scientific">Flagellimonas lutaonensis</name>
    <dbReference type="NCBI Taxonomy" id="516051"/>
    <lineage>
        <taxon>Bacteria</taxon>
        <taxon>Pseudomonadati</taxon>
        <taxon>Bacteroidota</taxon>
        <taxon>Flavobacteriia</taxon>
        <taxon>Flavobacteriales</taxon>
        <taxon>Flavobacteriaceae</taxon>
        <taxon>Flagellimonas</taxon>
    </lineage>
</organism>
<keyword evidence="1" id="KW-0732">Signal</keyword>
<proteinExistence type="predicted"/>
<dbReference type="AlphaFoldDB" id="A0A0D5YQB2"/>
<sequence>MKKVLAVIIIALCLFVSCSNDEIGLTDTNYLVFGHFYGECVGEGCVETYKLTKTKLFEDTIDDYSGKELNFIELEHRKFEQVKDLIDFFPSQLFLEKGRIFGCPDCADGGGLFIQYSQNGNVKSWRIEQNKDNVPSYLHEFMDQVNEKIRLINN</sequence>
<dbReference type="PROSITE" id="PS51257">
    <property type="entry name" value="PROKAR_LIPOPROTEIN"/>
    <property type="match status" value="1"/>
</dbReference>
<evidence type="ECO:0008006" key="4">
    <source>
        <dbReference type="Google" id="ProtNLM"/>
    </source>
</evidence>
<gene>
    <name evidence="2" type="ORF">VC82_366</name>
</gene>
<dbReference type="PATRIC" id="fig|516051.4.peg.379"/>
<dbReference type="HOGENOM" id="CLU_1702284_0_0_10"/>
<evidence type="ECO:0000313" key="2">
    <source>
        <dbReference type="EMBL" id="AKA34048.1"/>
    </source>
</evidence>